<dbReference type="RefSeq" id="WP_184213633.1">
    <property type="nucleotide sequence ID" value="NZ_JACHIP010000001.1"/>
</dbReference>
<feature type="region of interest" description="Disordered" evidence="1">
    <location>
        <begin position="199"/>
        <end position="219"/>
    </location>
</feature>
<protein>
    <recommendedName>
        <fullName evidence="4">DUF1844 domain-containing protein</fullName>
    </recommendedName>
</protein>
<evidence type="ECO:0000256" key="1">
    <source>
        <dbReference type="SAM" id="MobiDB-lite"/>
    </source>
</evidence>
<keyword evidence="3" id="KW-1185">Reference proteome</keyword>
<feature type="region of interest" description="Disordered" evidence="1">
    <location>
        <begin position="1"/>
        <end position="87"/>
    </location>
</feature>
<accession>A0A7W7ZA02</accession>
<sequence length="219" mass="23688">MSEQNKPFVITDRRKFNLDGEPRPDADPSPEKIRPVVPPAPAPEESSARVIPQPESPQPIAAAPEASASDFAEEDPNAPPAPTAEQMEQSRIAFDATAERLDIAIRSANPGMEQLPKMTFERLVQSVYMTAIMQLGGNTPEGQKPQVDLLGARQSIDMLTVIADKTTASLTLDEQQLIDSALFELRLAFLDITQALSRNAQKPQPPAPGTPGFGPSIVR</sequence>
<dbReference type="Pfam" id="PF08899">
    <property type="entry name" value="DUF1844"/>
    <property type="match status" value="1"/>
</dbReference>
<gene>
    <name evidence="2" type="ORF">HDF16_000571</name>
</gene>
<feature type="compositionally biased region" description="Low complexity" evidence="1">
    <location>
        <begin position="43"/>
        <end position="70"/>
    </location>
</feature>
<dbReference type="InterPro" id="IPR014995">
    <property type="entry name" value="DUF1844"/>
</dbReference>
<dbReference type="AlphaFoldDB" id="A0A7W7ZA02"/>
<name>A0A7W7ZA02_9BACT</name>
<dbReference type="Proteomes" id="UP000540989">
    <property type="component" value="Unassembled WGS sequence"/>
</dbReference>
<evidence type="ECO:0000313" key="2">
    <source>
        <dbReference type="EMBL" id="MBB5055902.1"/>
    </source>
</evidence>
<proteinExistence type="predicted"/>
<comment type="caution">
    <text evidence="2">The sequence shown here is derived from an EMBL/GenBank/DDBJ whole genome shotgun (WGS) entry which is preliminary data.</text>
</comment>
<dbReference type="EMBL" id="JACHIP010000001">
    <property type="protein sequence ID" value="MBB5055902.1"/>
    <property type="molecule type" value="Genomic_DNA"/>
</dbReference>
<evidence type="ECO:0008006" key="4">
    <source>
        <dbReference type="Google" id="ProtNLM"/>
    </source>
</evidence>
<evidence type="ECO:0000313" key="3">
    <source>
        <dbReference type="Proteomes" id="UP000540989"/>
    </source>
</evidence>
<reference evidence="2 3" key="1">
    <citation type="submission" date="2020-08" db="EMBL/GenBank/DDBJ databases">
        <title>Genomic Encyclopedia of Type Strains, Phase IV (KMG-V): Genome sequencing to study the core and pangenomes of soil and plant-associated prokaryotes.</title>
        <authorList>
            <person name="Whitman W."/>
        </authorList>
    </citation>
    <scope>NUCLEOTIDE SEQUENCE [LARGE SCALE GENOMIC DNA]</scope>
    <source>
        <strain evidence="2 3">M8UP14</strain>
    </source>
</reference>
<feature type="compositionally biased region" description="Basic and acidic residues" evidence="1">
    <location>
        <begin position="11"/>
        <end position="34"/>
    </location>
</feature>
<organism evidence="2 3">
    <name type="scientific">Granulicella aggregans</name>
    <dbReference type="NCBI Taxonomy" id="474949"/>
    <lineage>
        <taxon>Bacteria</taxon>
        <taxon>Pseudomonadati</taxon>
        <taxon>Acidobacteriota</taxon>
        <taxon>Terriglobia</taxon>
        <taxon>Terriglobales</taxon>
        <taxon>Acidobacteriaceae</taxon>
        <taxon>Granulicella</taxon>
    </lineage>
</organism>